<dbReference type="AlphaFoldDB" id="A0ABC8YFL7"/>
<evidence type="ECO:0000256" key="2">
    <source>
        <dbReference type="SAM" id="SignalP"/>
    </source>
</evidence>
<sequence>MMAKPPLQLKQAAAALLLVLLLLLVAAAPWLPAADAASGFCSSKCGVRCGRAAASASPRARGGCMRSCALCCEECNCVPTGGSRGGGGGVNECPCYRNMLTAGPKKRPKCP</sequence>
<accession>A0ABC8YFL7</accession>
<dbReference type="Proteomes" id="UP001497457">
    <property type="component" value="Chromosome 16b"/>
</dbReference>
<reference evidence="3 4" key="2">
    <citation type="submission" date="2024-10" db="EMBL/GenBank/DDBJ databases">
        <authorList>
            <person name="Ryan C."/>
        </authorList>
    </citation>
    <scope>NUCLEOTIDE SEQUENCE [LARGE SCALE GENOMIC DNA]</scope>
</reference>
<feature type="chain" id="PRO_5044744322" evidence="2">
    <location>
        <begin position="28"/>
        <end position="111"/>
    </location>
</feature>
<name>A0ABC8YFL7_9POAL</name>
<comment type="similarity">
    <text evidence="1">Belongs to the GASA family.</text>
</comment>
<dbReference type="EMBL" id="OZ075126">
    <property type="protein sequence ID" value="CAL4943180.1"/>
    <property type="molecule type" value="Genomic_DNA"/>
</dbReference>
<dbReference type="PANTHER" id="PTHR23201:SF71">
    <property type="entry name" value="GIBBERELLIN REGULATED PROTEIN"/>
    <property type="match status" value="1"/>
</dbReference>
<gene>
    <name evidence="3" type="ORF">URODEC1_LOCUS33996</name>
</gene>
<feature type="signal peptide" evidence="2">
    <location>
        <begin position="1"/>
        <end position="27"/>
    </location>
</feature>
<dbReference type="InterPro" id="IPR003854">
    <property type="entry name" value="GASA"/>
</dbReference>
<organism evidence="3 4">
    <name type="scientific">Urochloa decumbens</name>
    <dbReference type="NCBI Taxonomy" id="240449"/>
    <lineage>
        <taxon>Eukaryota</taxon>
        <taxon>Viridiplantae</taxon>
        <taxon>Streptophyta</taxon>
        <taxon>Embryophyta</taxon>
        <taxon>Tracheophyta</taxon>
        <taxon>Spermatophyta</taxon>
        <taxon>Magnoliopsida</taxon>
        <taxon>Liliopsida</taxon>
        <taxon>Poales</taxon>
        <taxon>Poaceae</taxon>
        <taxon>PACMAD clade</taxon>
        <taxon>Panicoideae</taxon>
        <taxon>Panicodae</taxon>
        <taxon>Paniceae</taxon>
        <taxon>Melinidinae</taxon>
        <taxon>Urochloa</taxon>
    </lineage>
</organism>
<evidence type="ECO:0000313" key="4">
    <source>
        <dbReference type="Proteomes" id="UP001497457"/>
    </source>
</evidence>
<evidence type="ECO:0000313" key="3">
    <source>
        <dbReference type="EMBL" id="CAL4943180.1"/>
    </source>
</evidence>
<dbReference type="Pfam" id="PF02704">
    <property type="entry name" value="GASA"/>
    <property type="match status" value="1"/>
</dbReference>
<keyword evidence="2" id="KW-0732">Signal</keyword>
<dbReference type="PANTHER" id="PTHR23201">
    <property type="entry name" value="EXTENSIN, PROLINE-RICH PROTEIN"/>
    <property type="match status" value="1"/>
</dbReference>
<evidence type="ECO:0000256" key="1">
    <source>
        <dbReference type="ARBA" id="ARBA00010582"/>
    </source>
</evidence>
<proteinExistence type="inferred from homology"/>
<protein>
    <submittedName>
        <fullName evidence="3">Uncharacterized protein</fullName>
    </submittedName>
</protein>
<reference evidence="4" key="1">
    <citation type="submission" date="2024-06" db="EMBL/GenBank/DDBJ databases">
        <authorList>
            <person name="Ryan C."/>
        </authorList>
    </citation>
    <scope>NUCLEOTIDE SEQUENCE [LARGE SCALE GENOMIC DNA]</scope>
</reference>
<keyword evidence="4" id="KW-1185">Reference proteome</keyword>